<comment type="similarity">
    <text evidence="1">Belongs to the universal stress protein A family.</text>
</comment>
<feature type="domain" description="UspA" evidence="2">
    <location>
        <begin position="191"/>
        <end position="314"/>
    </location>
</feature>
<evidence type="ECO:0000313" key="3">
    <source>
        <dbReference type="EMBL" id="HGZ11788.1"/>
    </source>
</evidence>
<dbReference type="InterPro" id="IPR006016">
    <property type="entry name" value="UspA"/>
</dbReference>
<dbReference type="PRINTS" id="PR01438">
    <property type="entry name" value="UNVRSLSTRESS"/>
</dbReference>
<proteinExistence type="inferred from homology"/>
<dbReference type="AlphaFoldDB" id="A0A7C5ALT0"/>
<dbReference type="CDD" id="cd00293">
    <property type="entry name" value="USP-like"/>
    <property type="match status" value="2"/>
</dbReference>
<feature type="domain" description="UspA" evidence="2">
    <location>
        <begin position="49"/>
        <end position="184"/>
    </location>
</feature>
<dbReference type="PANTHER" id="PTHR46268">
    <property type="entry name" value="STRESS RESPONSE PROTEIN NHAX"/>
    <property type="match status" value="1"/>
</dbReference>
<dbReference type="EMBL" id="DTKJ01000042">
    <property type="protein sequence ID" value="HGZ11788.1"/>
    <property type="molecule type" value="Genomic_DNA"/>
</dbReference>
<evidence type="ECO:0000256" key="1">
    <source>
        <dbReference type="ARBA" id="ARBA00008791"/>
    </source>
</evidence>
<dbReference type="SUPFAM" id="SSF52402">
    <property type="entry name" value="Adenine nucleotide alpha hydrolases-like"/>
    <property type="match status" value="2"/>
</dbReference>
<sequence length="320" mass="34557">MEISASGGDDSQPYSGPATAGVGLGGFRIFAGRGILRMEGPLVCPSRLEKLLVCTDGSPDSQGAVRGALALAQPCGSKVFFLQVLEFNPELEARVPEVVAIRETEVRNYLESCRAEAERLEIPAEILVRRSETASLAIVREAQKIQPDLIIMGRRGRSRLFRLMMGNVTARVIGYSPFNVLVVPQGAPLKYQNILVASDGSPHSYAAWDEALFITRRMAASLLAVSVARDEGELEIARTIVERLQKEAGFQEVPLVTRVLIGSPYEAIVQAARDTGADLIVMGALGLSGLTSLLMGSVTERVIGRSQCPVLVIKLRKQEV</sequence>
<protein>
    <submittedName>
        <fullName evidence="3">Universal stress protein</fullName>
    </submittedName>
</protein>
<dbReference type="InterPro" id="IPR014729">
    <property type="entry name" value="Rossmann-like_a/b/a_fold"/>
</dbReference>
<gene>
    <name evidence="3" type="ORF">ENW48_06175</name>
</gene>
<evidence type="ECO:0000259" key="2">
    <source>
        <dbReference type="Pfam" id="PF00582"/>
    </source>
</evidence>
<name>A0A7C5ALT0_9BACT</name>
<comment type="caution">
    <text evidence="3">The sequence shown here is derived from an EMBL/GenBank/DDBJ whole genome shotgun (WGS) entry which is preliminary data.</text>
</comment>
<dbReference type="Gene3D" id="3.40.50.620">
    <property type="entry name" value="HUPs"/>
    <property type="match status" value="2"/>
</dbReference>
<organism evidence="3">
    <name type="scientific">Desulfobacca acetoxidans</name>
    <dbReference type="NCBI Taxonomy" id="60893"/>
    <lineage>
        <taxon>Bacteria</taxon>
        <taxon>Pseudomonadati</taxon>
        <taxon>Thermodesulfobacteriota</taxon>
        <taxon>Desulfobaccia</taxon>
        <taxon>Desulfobaccales</taxon>
        <taxon>Desulfobaccaceae</taxon>
        <taxon>Desulfobacca</taxon>
    </lineage>
</organism>
<dbReference type="Pfam" id="PF00582">
    <property type="entry name" value="Usp"/>
    <property type="match status" value="2"/>
</dbReference>
<reference evidence="3" key="1">
    <citation type="journal article" date="2020" name="mSystems">
        <title>Genome- and Community-Level Interaction Insights into Carbon Utilization and Element Cycling Functions of Hydrothermarchaeota in Hydrothermal Sediment.</title>
        <authorList>
            <person name="Zhou Z."/>
            <person name="Liu Y."/>
            <person name="Xu W."/>
            <person name="Pan J."/>
            <person name="Luo Z.H."/>
            <person name="Li M."/>
        </authorList>
    </citation>
    <scope>NUCLEOTIDE SEQUENCE [LARGE SCALE GENOMIC DNA]</scope>
    <source>
        <strain evidence="3">SpSt-853</strain>
    </source>
</reference>
<accession>A0A7C5ALT0</accession>
<dbReference type="InterPro" id="IPR006015">
    <property type="entry name" value="Universal_stress_UspA"/>
</dbReference>
<dbReference type="PANTHER" id="PTHR46268:SF6">
    <property type="entry name" value="UNIVERSAL STRESS PROTEIN UP12"/>
    <property type="match status" value="1"/>
</dbReference>